<dbReference type="RefSeq" id="WP_166232835.1">
    <property type="nucleotide sequence ID" value="NZ_CBCSIJ010000011.1"/>
</dbReference>
<proteinExistence type="predicted"/>
<sequence length="450" mass="52560">MKTAVPINKKLFDIFLLFTREPFVQYFTRELEFYSNGNGGLLGLISLDLTDNDYYGCILSRDTSKQYRAEVIEASIPTLEEARKWIDEKMSNNSIVFHDNKHGFFDLFQILSKKDQQHPNYTLLKEHISLSSAREVIKEISYHYKDIDGNFINQFQSLNGFDARVWELFLFCFFKEQIFSFKRNFKAPDYMIEKFNHEIAVEAVIVSRKTELGESIPKSSEEIQEKLNNEVPLLFGNALYDKMKKKYWEKEHVKDKPFVIAIADFHDTMSMTWTFNALSNYLYGYKYQHSFDKKGQLIVKPIKIGNYVKQNGQEIPSRFFHLPDSENVSAIIFSSCGTLSKFNRMGKQAGLGNHKVTLIRTCSFYNHEPNTDKPNLISYKVDETSIETWSEGVIVFHNPNAKFPLNPAMFDDRVAQCFFEDELIYSKMPKYFPYNSFTQNLIPHEENASL</sequence>
<organism evidence="1 2">
    <name type="scientific">Aquirufa beregesia</name>
    <dbReference type="NCBI Taxonomy" id="2516556"/>
    <lineage>
        <taxon>Bacteria</taxon>
        <taxon>Pseudomonadati</taxon>
        <taxon>Bacteroidota</taxon>
        <taxon>Cytophagia</taxon>
        <taxon>Cytophagales</taxon>
        <taxon>Flectobacillaceae</taxon>
        <taxon>Aquirufa</taxon>
    </lineage>
</organism>
<gene>
    <name evidence="1" type="ORF">EWU23_12755</name>
</gene>
<evidence type="ECO:0000313" key="2">
    <source>
        <dbReference type="Proteomes" id="UP001318301"/>
    </source>
</evidence>
<evidence type="ECO:0000313" key="1">
    <source>
        <dbReference type="EMBL" id="NGZ45348.1"/>
    </source>
</evidence>
<keyword evidence="2" id="KW-1185">Reference proteome</keyword>
<comment type="caution">
    <text evidence="1">The sequence shown here is derived from an EMBL/GenBank/DDBJ whole genome shotgun (WGS) entry which is preliminary data.</text>
</comment>
<dbReference type="EMBL" id="SEWW01000010">
    <property type="protein sequence ID" value="NGZ45348.1"/>
    <property type="molecule type" value="Genomic_DNA"/>
</dbReference>
<accession>A0ABX0F0W8</accession>
<reference evidence="1 2" key="1">
    <citation type="submission" date="2019-02" db="EMBL/GenBank/DDBJ databases">
        <title>Genome of a new Bacteroidetes strain.</title>
        <authorList>
            <person name="Pitt A."/>
        </authorList>
    </citation>
    <scope>NUCLEOTIDE SEQUENCE [LARGE SCALE GENOMIC DNA]</scope>
    <source>
        <strain evidence="1 2">50C-KIRBA</strain>
    </source>
</reference>
<dbReference type="Proteomes" id="UP001318301">
    <property type="component" value="Unassembled WGS sequence"/>
</dbReference>
<protein>
    <submittedName>
        <fullName evidence="1">Glycosaminoglycan attachment site</fullName>
    </submittedName>
</protein>
<name>A0ABX0F0W8_9BACT</name>